<dbReference type="GO" id="GO:0032259">
    <property type="term" value="P:methylation"/>
    <property type="evidence" value="ECO:0007669"/>
    <property type="project" value="UniProtKB-KW"/>
</dbReference>
<protein>
    <submittedName>
        <fullName evidence="5">Methyltransferase</fullName>
    </submittedName>
</protein>
<evidence type="ECO:0000256" key="3">
    <source>
        <dbReference type="ARBA" id="ARBA00022691"/>
    </source>
</evidence>
<dbReference type="GO" id="GO:0003723">
    <property type="term" value="F:RNA binding"/>
    <property type="evidence" value="ECO:0007669"/>
    <property type="project" value="UniProtKB-KW"/>
</dbReference>
<dbReference type="Pfam" id="PF00398">
    <property type="entry name" value="RrnaAD"/>
    <property type="match status" value="1"/>
</dbReference>
<organism evidence="5 6">
    <name type="scientific">Pistricoccus aurantiacus</name>
    <dbReference type="NCBI Taxonomy" id="1883414"/>
    <lineage>
        <taxon>Bacteria</taxon>
        <taxon>Pseudomonadati</taxon>
        <taxon>Pseudomonadota</taxon>
        <taxon>Gammaproteobacteria</taxon>
        <taxon>Oceanospirillales</taxon>
        <taxon>Halomonadaceae</taxon>
        <taxon>Pistricoccus</taxon>
    </lineage>
</organism>
<proteinExistence type="predicted"/>
<dbReference type="GO" id="GO:0008168">
    <property type="term" value="F:methyltransferase activity"/>
    <property type="evidence" value="ECO:0007669"/>
    <property type="project" value="UniProtKB-KW"/>
</dbReference>
<reference evidence="5 6" key="1">
    <citation type="submission" date="2019-06" db="EMBL/GenBank/DDBJ databases">
        <title>Genome analyses of bacteria isolated from kimchi.</title>
        <authorList>
            <person name="Lee S."/>
            <person name="Ahn S."/>
            <person name="Roh S."/>
        </authorList>
    </citation>
    <scope>NUCLEOTIDE SEQUENCE [LARGE SCALE GENOMIC DNA]</scope>
    <source>
        <strain evidence="5 6">CBA4606</strain>
    </source>
</reference>
<dbReference type="InterPro" id="IPR029063">
    <property type="entry name" value="SAM-dependent_MTases_sf"/>
</dbReference>
<dbReference type="Proteomes" id="UP000321272">
    <property type="component" value="Chromosome"/>
</dbReference>
<keyword evidence="1 5" id="KW-0489">Methyltransferase</keyword>
<accession>A0A5B8SNK2</accession>
<evidence type="ECO:0000256" key="1">
    <source>
        <dbReference type="ARBA" id="ARBA00022603"/>
    </source>
</evidence>
<evidence type="ECO:0000313" key="5">
    <source>
        <dbReference type="EMBL" id="QEA37871.1"/>
    </source>
</evidence>
<dbReference type="Gene3D" id="3.40.50.150">
    <property type="entry name" value="Vaccinia Virus protein VP39"/>
    <property type="match status" value="1"/>
</dbReference>
<keyword evidence="4" id="KW-0694">RNA-binding</keyword>
<dbReference type="EMBL" id="CP042382">
    <property type="protein sequence ID" value="QEA37871.1"/>
    <property type="molecule type" value="Genomic_DNA"/>
</dbReference>
<dbReference type="OrthoDB" id="9805585at2"/>
<dbReference type="SUPFAM" id="SSF53335">
    <property type="entry name" value="S-adenosyl-L-methionine-dependent methyltransferases"/>
    <property type="match status" value="1"/>
</dbReference>
<name>A0A5B8SNK2_9GAMM</name>
<keyword evidence="2 5" id="KW-0808">Transferase</keyword>
<keyword evidence="6" id="KW-1185">Reference proteome</keyword>
<gene>
    <name evidence="5" type="ORF">FGL86_01475</name>
</gene>
<dbReference type="InterPro" id="IPR001737">
    <property type="entry name" value="KsgA/Erm"/>
</dbReference>
<evidence type="ECO:0000256" key="4">
    <source>
        <dbReference type="ARBA" id="ARBA00022884"/>
    </source>
</evidence>
<keyword evidence="3" id="KW-0949">S-adenosyl-L-methionine</keyword>
<dbReference type="KEGG" id="paur:FGL86_01475"/>
<dbReference type="RefSeq" id="WP_147182943.1">
    <property type="nucleotide sequence ID" value="NZ_CP042382.1"/>
</dbReference>
<sequence length="202" mass="23244">MKYTKQIPPLRSCSFSQHRKFALFAGNFLKHPRMLGSIIPSSPFLVRRLLRRIDWQQAKVLVEYGPGIGTFTQQILRRMRPDATLIVLETNRDFVNYIKEVYPDPRLEVVHGSAADVQRVLRERHIDKVDYVLAGIPFSTLPGDTRENILHATRQVIVPGGAFLLYQFSPSTLPQLREIFSKVTHGFEPINFLPAHFYQCTP</sequence>
<dbReference type="AlphaFoldDB" id="A0A5B8SNK2"/>
<evidence type="ECO:0000256" key="2">
    <source>
        <dbReference type="ARBA" id="ARBA00022679"/>
    </source>
</evidence>
<evidence type="ECO:0000313" key="6">
    <source>
        <dbReference type="Proteomes" id="UP000321272"/>
    </source>
</evidence>